<dbReference type="OrthoDB" id="9808814at2"/>
<evidence type="ECO:0000256" key="1">
    <source>
        <dbReference type="ARBA" id="ARBA00006484"/>
    </source>
</evidence>
<dbReference type="STRING" id="1216932.CM240_0478"/>
<dbReference type="InterPro" id="IPR002347">
    <property type="entry name" value="SDR_fam"/>
</dbReference>
<dbReference type="Gene3D" id="3.40.50.720">
    <property type="entry name" value="NAD(P)-binding Rossmann-like Domain"/>
    <property type="match status" value="1"/>
</dbReference>
<gene>
    <name evidence="4" type="ORF">CM240_0478</name>
</gene>
<evidence type="ECO:0000256" key="2">
    <source>
        <dbReference type="ARBA" id="ARBA00023002"/>
    </source>
</evidence>
<dbReference type="Pfam" id="PF00106">
    <property type="entry name" value="adh_short"/>
    <property type="match status" value="1"/>
</dbReference>
<dbReference type="SUPFAM" id="SSF51735">
    <property type="entry name" value="NAD(P)-binding Rossmann-fold domains"/>
    <property type="match status" value="1"/>
</dbReference>
<dbReference type="PANTHER" id="PTHR42901:SF1">
    <property type="entry name" value="ALCOHOL DEHYDROGENASE"/>
    <property type="match status" value="1"/>
</dbReference>
<reference evidence="4 5" key="1">
    <citation type="submission" date="2013-11" db="EMBL/GenBank/DDBJ databases">
        <title>Complete genome sequence of Clostridum sp. M2/40.</title>
        <authorList>
            <person name="Wibberg D."/>
            <person name="Puehler A."/>
            <person name="Schlueter A."/>
        </authorList>
    </citation>
    <scope>NUCLEOTIDE SEQUENCE [LARGE SCALE GENOMIC DNA]</scope>
    <source>
        <strain evidence="5">M2/40</strain>
    </source>
</reference>
<dbReference type="EMBL" id="HG917868">
    <property type="protein sequence ID" value="CDM67643.1"/>
    <property type="molecule type" value="Genomic_DNA"/>
</dbReference>
<accession>W6RTM6</accession>
<proteinExistence type="inferred from homology"/>
<comment type="similarity">
    <text evidence="1 3">Belongs to the short-chain dehydrogenases/reductases (SDR) family.</text>
</comment>
<dbReference type="RefSeq" id="WP_084485351.1">
    <property type="nucleotide sequence ID" value="NZ_HG917868.1"/>
</dbReference>
<dbReference type="KEGG" id="clt:CM240_0478"/>
<dbReference type="eggNOG" id="COG0300">
    <property type="taxonomic scope" value="Bacteria"/>
</dbReference>
<protein>
    <submittedName>
        <fullName evidence="4">Short-chain dehydrogenase/reductase SDR</fullName>
    </submittedName>
</protein>
<dbReference type="PATRIC" id="fig|1216932.3.peg.462"/>
<dbReference type="PRINTS" id="PR00080">
    <property type="entry name" value="SDRFAMILY"/>
</dbReference>
<evidence type="ECO:0000256" key="3">
    <source>
        <dbReference type="RuleBase" id="RU000363"/>
    </source>
</evidence>
<dbReference type="PIRSF" id="PIRSF000126">
    <property type="entry name" value="11-beta-HSD1"/>
    <property type="match status" value="1"/>
</dbReference>
<evidence type="ECO:0000313" key="5">
    <source>
        <dbReference type="Proteomes" id="UP000019426"/>
    </source>
</evidence>
<keyword evidence="5" id="KW-1185">Reference proteome</keyword>
<dbReference type="InterPro" id="IPR036291">
    <property type="entry name" value="NAD(P)-bd_dom_sf"/>
</dbReference>
<keyword evidence="2" id="KW-0560">Oxidoreductase</keyword>
<dbReference type="Proteomes" id="UP000019426">
    <property type="component" value="Chromosome M2/40_rep1"/>
</dbReference>
<dbReference type="GO" id="GO:0016491">
    <property type="term" value="F:oxidoreductase activity"/>
    <property type="evidence" value="ECO:0007669"/>
    <property type="project" value="UniProtKB-KW"/>
</dbReference>
<dbReference type="PRINTS" id="PR00081">
    <property type="entry name" value="GDHRDH"/>
</dbReference>
<sequence length="260" mass="28262">MKNKTALITGASSGIGKEFAKLHASKGGNLVVVARSEDKLNELKAELESKYGIQVIVIVKDLSLSTAAQDIYDEVKAANINIDYLINNAGFGGRGEFHIRTMEQDMQMIEVNVITLTRLTKLFLPDFIERKSGKILNVSSTAATMPGPLQAVYYATKAYVTSFGNAVWQEIKGTGVTLTTLMPGAMDTGFAKASDMSNTPLFAKTVSPVDVARSGYEGMLNGKLNVIAGVTPLQRIFLALAPFTPKKIMLKQIYEMQKEK</sequence>
<dbReference type="HOGENOM" id="CLU_010194_2_1_9"/>
<name>W6RTM6_9CLOT</name>
<organism evidence="4 5">
    <name type="scientific">Clostridium bornimense</name>
    <dbReference type="NCBI Taxonomy" id="1216932"/>
    <lineage>
        <taxon>Bacteria</taxon>
        <taxon>Bacillati</taxon>
        <taxon>Bacillota</taxon>
        <taxon>Clostridia</taxon>
        <taxon>Eubacteriales</taxon>
        <taxon>Clostridiaceae</taxon>
        <taxon>Clostridium</taxon>
    </lineage>
</organism>
<dbReference type="PANTHER" id="PTHR42901">
    <property type="entry name" value="ALCOHOL DEHYDROGENASE"/>
    <property type="match status" value="1"/>
</dbReference>
<evidence type="ECO:0000313" key="4">
    <source>
        <dbReference type="EMBL" id="CDM67643.1"/>
    </source>
</evidence>
<dbReference type="AlphaFoldDB" id="W6RTM6"/>